<accession>A0ACC7NRS3</accession>
<dbReference type="Proteomes" id="UP001629235">
    <property type="component" value="Unassembled WGS sequence"/>
</dbReference>
<name>A0ACC7NRS3_9BURK</name>
<reference evidence="1 2" key="1">
    <citation type="journal article" date="2024" name="Chem. Sci.">
        <title>Discovery of megapolipeptins by genome mining of a Burkholderiales bacteria collection.</title>
        <authorList>
            <person name="Paulo B.S."/>
            <person name="Recchia M.J.J."/>
            <person name="Lee S."/>
            <person name="Fergusson C.H."/>
            <person name="Romanowski S.B."/>
            <person name="Hernandez A."/>
            <person name="Krull N."/>
            <person name="Liu D.Y."/>
            <person name="Cavanagh H."/>
            <person name="Bos A."/>
            <person name="Gray C.A."/>
            <person name="Murphy B.T."/>
            <person name="Linington R.G."/>
            <person name="Eustaquio A.S."/>
        </authorList>
    </citation>
    <scope>NUCLEOTIDE SEQUENCE [LARGE SCALE GENOMIC DNA]</scope>
    <source>
        <strain evidence="1 2">RL18-126-BIB-B</strain>
    </source>
</reference>
<proteinExistence type="predicted"/>
<keyword evidence="2" id="KW-1185">Reference proteome</keyword>
<comment type="caution">
    <text evidence="1">The sequence shown here is derived from an EMBL/GenBank/DDBJ whole genome shotgun (WGS) entry which is preliminary data.</text>
</comment>
<evidence type="ECO:0000313" key="1">
    <source>
        <dbReference type="EMBL" id="MFM0109410.1"/>
    </source>
</evidence>
<organism evidence="1 2">
    <name type="scientific">Paraburkholderia rhynchosiae</name>
    <dbReference type="NCBI Taxonomy" id="487049"/>
    <lineage>
        <taxon>Bacteria</taxon>
        <taxon>Pseudomonadati</taxon>
        <taxon>Pseudomonadota</taxon>
        <taxon>Betaproteobacteria</taxon>
        <taxon>Burkholderiales</taxon>
        <taxon>Burkholderiaceae</taxon>
        <taxon>Paraburkholderia</taxon>
    </lineage>
</organism>
<sequence length="349" mass="37918">MRPVFATRIFHTVPFVIALVLSGCGGSTSTLPKSTAPIPTPVATMPVSRVEVIPFQTLTLTDQEFLSGREDGTPVTVAGELRLPRAGTDRLPLVIILHPAGGIGSNIVDWEQDLLGLGIATFVVDSFSGRGIVNLLNNRGELGLLAQSEDAYRALALLQKHPRIDPTRVVLMGFSRGGKAALYASLKRWQRMHGPATNAEFAGYIAFYPGCDVTFRDETDITAKPVRIFYGSADDLLPVAACRAYVERLKASGKNVQLTEYPGAQHLFDSRSFRQPTRLQQAPTTRNCQLVEAENGQIVNAKTKKPFALSDPCVEYGPTVAFDEEATKAARQAVNDLVMSILKPERPPS</sequence>
<dbReference type="EMBL" id="JAQQDW010000221">
    <property type="protein sequence ID" value="MFM0109410.1"/>
    <property type="molecule type" value="Genomic_DNA"/>
</dbReference>
<gene>
    <name evidence="1" type="ORF">PQR01_40165</name>
</gene>
<evidence type="ECO:0000313" key="2">
    <source>
        <dbReference type="Proteomes" id="UP001629235"/>
    </source>
</evidence>
<protein>
    <submittedName>
        <fullName evidence="1">Dienelactone hydrolase family protein</fullName>
    </submittedName>
</protein>
<keyword evidence="1" id="KW-0378">Hydrolase</keyword>